<dbReference type="SMART" id="SM00136">
    <property type="entry name" value="LamNT"/>
    <property type="match status" value="1"/>
</dbReference>
<dbReference type="SMART" id="SM00180">
    <property type="entry name" value="EGF_Lam"/>
    <property type="match status" value="10"/>
</dbReference>
<feature type="disulfide bond" evidence="12">
    <location>
        <begin position="781"/>
        <end position="790"/>
    </location>
</feature>
<feature type="disulfide bond" evidence="12">
    <location>
        <begin position="761"/>
        <end position="773"/>
    </location>
</feature>
<evidence type="ECO:0000256" key="3">
    <source>
        <dbReference type="ARBA" id="ARBA00022530"/>
    </source>
</evidence>
<dbReference type="PANTHER" id="PTHR10574:SF436">
    <property type="entry name" value="LAMININ SUBUNIT ALPHA-2"/>
    <property type="match status" value="1"/>
</dbReference>
<dbReference type="FunFam" id="2.10.25.10:FF:000090">
    <property type="entry name" value="laminin subunit alpha"/>
    <property type="match status" value="2"/>
</dbReference>
<keyword evidence="6" id="KW-0084">Basement membrane</keyword>
<keyword evidence="10" id="KW-0325">Glycoprotein</keyword>
<keyword evidence="5" id="KW-0677">Repeat</keyword>
<protein>
    <submittedName>
        <fullName evidence="19">Uncharacterized protein</fullName>
    </submittedName>
</protein>
<dbReference type="Pfam" id="PF00055">
    <property type="entry name" value="Laminin_N"/>
    <property type="match status" value="1"/>
</dbReference>
<dbReference type="PROSITE" id="PS01248">
    <property type="entry name" value="EGF_LAM_1"/>
    <property type="match status" value="3"/>
</dbReference>
<dbReference type="InterPro" id="IPR000034">
    <property type="entry name" value="Laminin_IV"/>
</dbReference>
<dbReference type="Gene3D" id="2.170.300.10">
    <property type="entry name" value="Tie2 ligand-binding domain superfamily"/>
    <property type="match status" value="2"/>
</dbReference>
<dbReference type="Pfam" id="PF00053">
    <property type="entry name" value="EGF_laminin"/>
    <property type="match status" value="10"/>
</dbReference>
<keyword evidence="20" id="KW-1185">Reference proteome</keyword>
<evidence type="ECO:0000256" key="14">
    <source>
        <dbReference type="SAM" id="SignalP"/>
    </source>
</evidence>
<dbReference type="AlphaFoldDB" id="A0A2G8JX33"/>
<dbReference type="OrthoDB" id="5985440at2759"/>
<evidence type="ECO:0000256" key="11">
    <source>
        <dbReference type="ARBA" id="ARBA00023292"/>
    </source>
</evidence>
<feature type="disulfide bond" evidence="12">
    <location>
        <begin position="388"/>
        <end position="397"/>
    </location>
</feature>
<evidence type="ECO:0000256" key="6">
    <source>
        <dbReference type="ARBA" id="ARBA00022869"/>
    </source>
</evidence>
<dbReference type="FunFam" id="2.10.25.10:FF:000011">
    <property type="entry name" value="Cadherin EGF LAG seven-pass G-type receptor"/>
    <property type="match status" value="1"/>
</dbReference>
<dbReference type="FunFam" id="2.10.25.10:FF:000188">
    <property type="entry name" value="Laminin subunit gamma 2"/>
    <property type="match status" value="1"/>
</dbReference>
<feature type="domain" description="Laminin EGF-like" evidence="15">
    <location>
        <begin position="365"/>
        <end position="417"/>
    </location>
</feature>
<keyword evidence="2" id="KW-0964">Secreted</keyword>
<dbReference type="InterPro" id="IPR002049">
    <property type="entry name" value="LE_dom"/>
</dbReference>
<dbReference type="GO" id="GO:0007155">
    <property type="term" value="P:cell adhesion"/>
    <property type="evidence" value="ECO:0007669"/>
    <property type="project" value="UniProtKB-KW"/>
</dbReference>
<dbReference type="STRING" id="307972.A0A2G8JX33"/>
<evidence type="ECO:0000256" key="13">
    <source>
        <dbReference type="SAM" id="Phobius"/>
    </source>
</evidence>
<reference evidence="19 20" key="1">
    <citation type="journal article" date="2017" name="PLoS Biol.">
        <title>The sea cucumber genome provides insights into morphological evolution and visceral regeneration.</title>
        <authorList>
            <person name="Zhang X."/>
            <person name="Sun L."/>
            <person name="Yuan J."/>
            <person name="Sun Y."/>
            <person name="Gao Y."/>
            <person name="Zhang L."/>
            <person name="Li S."/>
            <person name="Dai H."/>
            <person name="Hamel J.F."/>
            <person name="Liu C."/>
            <person name="Yu Y."/>
            <person name="Liu S."/>
            <person name="Lin W."/>
            <person name="Guo K."/>
            <person name="Jin S."/>
            <person name="Xu P."/>
            <person name="Storey K.B."/>
            <person name="Huan P."/>
            <person name="Zhang T."/>
            <person name="Zhou Y."/>
            <person name="Zhang J."/>
            <person name="Lin C."/>
            <person name="Li X."/>
            <person name="Xing L."/>
            <person name="Huo D."/>
            <person name="Sun M."/>
            <person name="Wang L."/>
            <person name="Mercier A."/>
            <person name="Li F."/>
            <person name="Yang H."/>
            <person name="Xiang J."/>
        </authorList>
    </citation>
    <scope>NUCLEOTIDE SEQUENCE [LARGE SCALE GENOMIC DNA]</scope>
    <source>
        <strain evidence="19">Shaxun</strain>
        <tissue evidence="19">Muscle</tissue>
    </source>
</reference>
<dbReference type="Gene3D" id="2.60.120.260">
    <property type="entry name" value="Galactose-binding domain-like"/>
    <property type="match status" value="1"/>
</dbReference>
<comment type="caution">
    <text evidence="12">Lacks conserved residue(s) required for the propagation of feature annotation.</text>
</comment>
<keyword evidence="7" id="KW-0130">Cell adhesion</keyword>
<dbReference type="Pfam" id="PF24973">
    <property type="entry name" value="EGF_LMN_ATRN"/>
    <property type="match status" value="1"/>
</dbReference>
<dbReference type="PRINTS" id="PR00011">
    <property type="entry name" value="EGFLAMININ"/>
</dbReference>
<evidence type="ECO:0000259" key="17">
    <source>
        <dbReference type="PROSITE" id="PS51116"/>
    </source>
</evidence>
<feature type="disulfide bond" evidence="12">
    <location>
        <begin position="335"/>
        <end position="344"/>
    </location>
</feature>
<sequence length="1142" mass="124520">MDFQRIAVYLTLVYCFFVVLPSINGDCADRACFPPSPDLTGPQDMVAIADRGRKCHIVPFSRDTFLFQATQLVFQSLRPNSLVIEKSEDHGQTWAPLRYYARSCAVSFPDVAFLAQDAFEENHNVVSGCMQRYYYGDAASFDSSNELQQVIYNPVSELGARFYQQDVLEFFRFTDIRINLVKPGSSDAGRDYFAVADWSVTGHCLCYGHAEKCIGQNEASCVCEHNTMGQHCDQCKPLYNNKPWAAAFMGHPNECEDCGCSGRTTSCTYDEDKGYGVCDNCTENSTGEKCDHCIEDFFINPGTGEADPFCIPCNCTAIGIVPGSVCNETQGQCVCKENVQGRQCQECKDSYYQLDRRNAQGCQMCDCDTRGTDGAPNFCDKLNGQCICKTNVEGIRCDLCKPGFFNLSLADPDGCTPCDCNGGGALSNTCNNLTGLCDCKMNIGGRSCDVVDSGFYVPLLDGIKIEAELLDTLQMASLVERPETAMPRSSGRGLLLVPAATSLTYPSMTVPRTQRYDIVVRYSTPSISSNNRLSLSAPGNTISYSCAGSGSILEPPQLTFDLSETTNLSAVSIGQACLAAGIVYEPNFTAGASLGSGLAIDTFVFLPVLADLSVYTESGNESLFIESCWEDAKVSDGVLRSEGNCSKVEFVVMAELYNGAIGCTCNVSGSSNSASCDPRRSCDCLPGVSGRECDYCSAYHYDFMPGVGCQACNCDPFGSQEQSCYLSGGVCDCKANVTGDRCDQCLPEHYGLTSGTGCAPCLCEPLYSLHNQCNQTGQCDCKPGVSGLTCSTCLTGFFNLTSEGCQECLCNPLGSRDGICRSDGQCDCLEAAVGLKCDTCPETSEEDPARIESSGQLTFTHILTLNRFVLELEGRDAEEDLFFVSPDVYRGDLRTAYGQVLHFVLSQTTVENQSRFLDGDVFLYGLYSEEPLVTGLPSNPSLEETPYSFKLHERYWRIGNMSGKQPDMVDMVRILSALDQIKIRGKYTQLVDNSVFLHEVRVTLASDDNALSSNPPAEFVEQCQCPDQYNGQFCESCMLGYRWQDPSMGPFSDCVLCDCNSHSLLPCDIMSGRCSNCTHNTAGDFCEICADGFYGNATIGSSGRLDIFKDLPFFLQLIALLDIKCIILILLFSIQTCWIGCP</sequence>
<dbReference type="InterPro" id="IPR013015">
    <property type="entry name" value="Laminin_IV_B"/>
</dbReference>
<proteinExistence type="predicted"/>
<dbReference type="FunFam" id="2.10.25.10:FF:000775">
    <property type="entry name" value="Predicted protein"/>
    <property type="match status" value="1"/>
</dbReference>
<dbReference type="SUPFAM" id="SSF57196">
    <property type="entry name" value="EGF/Laminin"/>
    <property type="match status" value="7"/>
</dbReference>
<evidence type="ECO:0000256" key="1">
    <source>
        <dbReference type="ARBA" id="ARBA00004302"/>
    </source>
</evidence>
<evidence type="ECO:0000256" key="2">
    <source>
        <dbReference type="ARBA" id="ARBA00022525"/>
    </source>
</evidence>
<dbReference type="GO" id="GO:0005604">
    <property type="term" value="C:basement membrane"/>
    <property type="evidence" value="ECO:0007669"/>
    <property type="project" value="UniProtKB-SubCell"/>
</dbReference>
<evidence type="ECO:0000313" key="19">
    <source>
        <dbReference type="EMBL" id="PIK40304.1"/>
    </source>
</evidence>
<evidence type="ECO:0000313" key="20">
    <source>
        <dbReference type="Proteomes" id="UP000230750"/>
    </source>
</evidence>
<feature type="domain" description="Laminin EGF-like" evidence="15">
    <location>
        <begin position="712"/>
        <end position="760"/>
    </location>
</feature>
<dbReference type="InterPro" id="IPR008211">
    <property type="entry name" value="Laminin_N"/>
</dbReference>
<feature type="disulfide bond" evidence="12">
    <location>
        <begin position="733"/>
        <end position="742"/>
    </location>
</feature>
<comment type="subcellular location">
    <subcellularLocation>
        <location evidence="1">Secreted</location>
        <location evidence="1">Extracellular space</location>
        <location evidence="1">Extracellular matrix</location>
        <location evidence="1">Basement membrane</location>
    </subcellularLocation>
</comment>
<keyword evidence="11 12" id="KW-0424">Laminin EGF-like domain</keyword>
<dbReference type="Gene3D" id="2.10.25.10">
    <property type="entry name" value="Laminin"/>
    <property type="match status" value="6"/>
</dbReference>
<evidence type="ECO:0000256" key="4">
    <source>
        <dbReference type="ARBA" id="ARBA00022729"/>
    </source>
</evidence>
<evidence type="ECO:0000259" key="15">
    <source>
        <dbReference type="PROSITE" id="PS50027"/>
    </source>
</evidence>
<feature type="domain" description="Laminin EGF-like" evidence="15">
    <location>
        <begin position="761"/>
        <end position="807"/>
    </location>
</feature>
<dbReference type="PANTHER" id="PTHR10574">
    <property type="entry name" value="NETRIN/LAMININ-RELATED"/>
    <property type="match status" value="1"/>
</dbReference>
<keyword evidence="13" id="KW-1133">Transmembrane helix</keyword>
<comment type="caution">
    <text evidence="19">The sequence shown here is derived from an EMBL/GenBank/DDBJ whole genome shotgun (WGS) entry which is preliminary data.</text>
</comment>
<keyword evidence="8" id="KW-0175">Coiled coil</keyword>
<feature type="disulfide bond" evidence="12">
    <location>
        <begin position="712"/>
        <end position="724"/>
    </location>
</feature>
<feature type="domain" description="Laminin IV type B" evidence="17">
    <location>
        <begin position="457"/>
        <end position="657"/>
    </location>
</feature>
<gene>
    <name evidence="19" type="ORF">BSL78_22859</name>
</gene>
<accession>A0A2G8JX33</accession>
<feature type="domain" description="Laminin EGF-like" evidence="15">
    <location>
        <begin position="313"/>
        <end position="364"/>
    </location>
</feature>
<dbReference type="PROSITE" id="PS51115">
    <property type="entry name" value="LAMININ_IVA"/>
    <property type="match status" value="1"/>
</dbReference>
<evidence type="ECO:0000256" key="10">
    <source>
        <dbReference type="ARBA" id="ARBA00023180"/>
    </source>
</evidence>
<evidence type="ECO:0000256" key="9">
    <source>
        <dbReference type="ARBA" id="ARBA00023157"/>
    </source>
</evidence>
<dbReference type="Proteomes" id="UP000230750">
    <property type="component" value="Unassembled WGS sequence"/>
</dbReference>
<evidence type="ECO:0000256" key="5">
    <source>
        <dbReference type="ARBA" id="ARBA00022737"/>
    </source>
</evidence>
<feature type="transmembrane region" description="Helical" evidence="13">
    <location>
        <begin position="1113"/>
        <end position="1134"/>
    </location>
</feature>
<dbReference type="EMBL" id="MRZV01001138">
    <property type="protein sequence ID" value="PIK40304.1"/>
    <property type="molecule type" value="Genomic_DNA"/>
</dbReference>
<feature type="domain" description="Laminin IV type A" evidence="16">
    <location>
        <begin position="843"/>
        <end position="1022"/>
    </location>
</feature>
<feature type="disulfide bond" evidence="12">
    <location>
        <begin position="714"/>
        <end position="731"/>
    </location>
</feature>
<organism evidence="19 20">
    <name type="scientific">Stichopus japonicus</name>
    <name type="common">Sea cucumber</name>
    <dbReference type="NCBI Taxonomy" id="307972"/>
    <lineage>
        <taxon>Eukaryota</taxon>
        <taxon>Metazoa</taxon>
        <taxon>Echinodermata</taxon>
        <taxon>Eleutherozoa</taxon>
        <taxon>Echinozoa</taxon>
        <taxon>Holothuroidea</taxon>
        <taxon>Aspidochirotacea</taxon>
        <taxon>Aspidochirotida</taxon>
        <taxon>Stichopodidae</taxon>
        <taxon>Apostichopus</taxon>
    </lineage>
</organism>
<feature type="chain" id="PRO_5013775549" evidence="14">
    <location>
        <begin position="26"/>
        <end position="1142"/>
    </location>
</feature>
<dbReference type="GO" id="GO:0009888">
    <property type="term" value="P:tissue development"/>
    <property type="evidence" value="ECO:0007669"/>
    <property type="project" value="TreeGrafter"/>
</dbReference>
<keyword evidence="9 12" id="KW-1015">Disulfide bond</keyword>
<evidence type="ECO:0000259" key="18">
    <source>
        <dbReference type="PROSITE" id="PS51117"/>
    </source>
</evidence>
<keyword evidence="4 14" id="KW-0732">Signal</keyword>
<keyword evidence="13" id="KW-0812">Transmembrane</keyword>
<dbReference type="InterPro" id="IPR056863">
    <property type="entry name" value="LMN_ATRN_NET-like_EGF"/>
</dbReference>
<evidence type="ECO:0000256" key="7">
    <source>
        <dbReference type="ARBA" id="ARBA00022889"/>
    </source>
</evidence>
<dbReference type="CDD" id="cd00055">
    <property type="entry name" value="EGF_Lam"/>
    <property type="match status" value="8"/>
</dbReference>
<dbReference type="InterPro" id="IPR050440">
    <property type="entry name" value="Laminin/Netrin_ECM"/>
</dbReference>
<feature type="signal peptide" evidence="14">
    <location>
        <begin position="1"/>
        <end position="25"/>
    </location>
</feature>
<dbReference type="Pfam" id="PF00052">
    <property type="entry name" value="Laminin_B"/>
    <property type="match status" value="1"/>
</dbReference>
<evidence type="ECO:0000256" key="8">
    <source>
        <dbReference type="ARBA" id="ARBA00023054"/>
    </source>
</evidence>
<dbReference type="PROSITE" id="PS50027">
    <property type="entry name" value="EGF_LAM_2"/>
    <property type="match status" value="4"/>
</dbReference>
<dbReference type="PROSITE" id="PS51116">
    <property type="entry name" value="LAMININ_IVB"/>
    <property type="match status" value="1"/>
</dbReference>
<dbReference type="GO" id="GO:0009887">
    <property type="term" value="P:animal organ morphogenesis"/>
    <property type="evidence" value="ECO:0007669"/>
    <property type="project" value="TreeGrafter"/>
</dbReference>
<keyword evidence="3" id="KW-0272">Extracellular matrix</keyword>
<dbReference type="FunFam" id="2.10.25.10:FF:000084">
    <property type="entry name" value="Laminin subunit alpha 3"/>
    <property type="match status" value="1"/>
</dbReference>
<keyword evidence="13" id="KW-0472">Membrane</keyword>
<name>A0A2G8JX33_STIJA</name>
<evidence type="ECO:0000256" key="12">
    <source>
        <dbReference type="PROSITE-ProRule" id="PRU00460"/>
    </source>
</evidence>
<dbReference type="SMART" id="SM00281">
    <property type="entry name" value="LamB"/>
    <property type="match status" value="1"/>
</dbReference>
<feature type="domain" description="Laminin N-terminal" evidence="18">
    <location>
        <begin position="1"/>
        <end position="203"/>
    </location>
</feature>
<dbReference type="PROSITE" id="PS51117">
    <property type="entry name" value="LAMININ_NTER"/>
    <property type="match status" value="1"/>
</dbReference>
<evidence type="ECO:0000259" key="16">
    <source>
        <dbReference type="PROSITE" id="PS51115"/>
    </source>
</evidence>